<keyword evidence="1" id="KW-0732">Signal</keyword>
<feature type="signal peptide" evidence="1">
    <location>
        <begin position="1"/>
        <end position="25"/>
    </location>
</feature>
<reference evidence="2" key="1">
    <citation type="journal article" date="2020" name="mSystems">
        <title>Genome- and Community-Level Interaction Insights into Carbon Utilization and Element Cycling Functions of Hydrothermarchaeota in Hydrothermal Sediment.</title>
        <authorList>
            <person name="Zhou Z."/>
            <person name="Liu Y."/>
            <person name="Xu W."/>
            <person name="Pan J."/>
            <person name="Luo Z.H."/>
            <person name="Li M."/>
        </authorList>
    </citation>
    <scope>NUCLEOTIDE SEQUENCE [LARGE SCALE GENOMIC DNA]</scope>
    <source>
        <strain evidence="2">SpSt-1224</strain>
    </source>
</reference>
<proteinExistence type="predicted"/>
<organism evidence="2">
    <name type="scientific">Desulfurivibrio alkaliphilus</name>
    <dbReference type="NCBI Taxonomy" id="427923"/>
    <lineage>
        <taxon>Bacteria</taxon>
        <taxon>Pseudomonadati</taxon>
        <taxon>Thermodesulfobacteriota</taxon>
        <taxon>Desulfobulbia</taxon>
        <taxon>Desulfobulbales</taxon>
        <taxon>Desulfobulbaceae</taxon>
        <taxon>Desulfurivibrio</taxon>
    </lineage>
</organism>
<dbReference type="AlphaFoldDB" id="A0A7C2XAR3"/>
<feature type="chain" id="PRO_5028323544" description="Lipoprotein SmpA/OmlA domain-containing protein" evidence="1">
    <location>
        <begin position="26"/>
        <end position="121"/>
    </location>
</feature>
<evidence type="ECO:0000256" key="1">
    <source>
        <dbReference type="SAM" id="SignalP"/>
    </source>
</evidence>
<name>A0A7C2XAR3_9BACT</name>
<sequence>MQKIICRALAAGLIFLLLVSLSACASRQHPVRHLSFDVGILSPGNSEPEVMAIMGLPDIRRPTPGGGEEWLYLEAHRSLLGREEFHLARATFRNGRLIEAAYRALTREEFRAYNEQPWSDQ</sequence>
<dbReference type="PROSITE" id="PS51257">
    <property type="entry name" value="PROKAR_LIPOPROTEIN"/>
    <property type="match status" value="1"/>
</dbReference>
<gene>
    <name evidence="2" type="ORF">ENN98_06960</name>
</gene>
<evidence type="ECO:0008006" key="3">
    <source>
        <dbReference type="Google" id="ProtNLM"/>
    </source>
</evidence>
<accession>A0A7C2XAR3</accession>
<evidence type="ECO:0000313" key="2">
    <source>
        <dbReference type="EMBL" id="HET98417.1"/>
    </source>
</evidence>
<protein>
    <recommendedName>
        <fullName evidence="3">Lipoprotein SmpA/OmlA domain-containing protein</fullName>
    </recommendedName>
</protein>
<dbReference type="Proteomes" id="UP000885986">
    <property type="component" value="Unassembled WGS sequence"/>
</dbReference>
<dbReference type="EMBL" id="DSDS01000155">
    <property type="protein sequence ID" value="HET98417.1"/>
    <property type="molecule type" value="Genomic_DNA"/>
</dbReference>
<comment type="caution">
    <text evidence="2">The sequence shown here is derived from an EMBL/GenBank/DDBJ whole genome shotgun (WGS) entry which is preliminary data.</text>
</comment>